<comment type="caution">
    <text evidence="10">The sequence shown here is derived from an EMBL/GenBank/DDBJ whole genome shotgun (WGS) entry which is preliminary data.</text>
</comment>
<proteinExistence type="inferred from homology"/>
<comment type="subcellular location">
    <subcellularLocation>
        <location evidence="1 8">Cell membrane</location>
        <topology evidence="1 8">Multi-pass membrane protein</topology>
    </subcellularLocation>
</comment>
<evidence type="ECO:0000256" key="6">
    <source>
        <dbReference type="ARBA" id="ARBA00022989"/>
    </source>
</evidence>
<keyword evidence="5 8" id="KW-0812">Transmembrane</keyword>
<name>A0A2S6NIX1_RHOGL</name>
<evidence type="ECO:0000256" key="9">
    <source>
        <dbReference type="SAM" id="SignalP"/>
    </source>
</evidence>
<dbReference type="RefSeq" id="WP_104518753.1">
    <property type="nucleotide sequence ID" value="NZ_NHRY01000100.1"/>
</dbReference>
<dbReference type="OrthoDB" id="9807082at2"/>
<evidence type="ECO:0000256" key="4">
    <source>
        <dbReference type="ARBA" id="ARBA00022475"/>
    </source>
</evidence>
<evidence type="ECO:0000256" key="1">
    <source>
        <dbReference type="ARBA" id="ARBA00004651"/>
    </source>
</evidence>
<feature type="chain" id="PRO_5018033637" description="Probable membrane transporter protein" evidence="9">
    <location>
        <begin position="22"/>
        <end position="248"/>
    </location>
</feature>
<reference evidence="10 11" key="1">
    <citation type="journal article" date="2018" name="Arch. Microbiol.">
        <title>New insights into the metabolic potential of the phototrophic purple bacterium Rhodopila globiformis DSM 161(T) from its draft genome sequence and evidence for a vanadium-dependent nitrogenase.</title>
        <authorList>
            <person name="Imhoff J.F."/>
            <person name="Rahn T."/>
            <person name="Kunzel S."/>
            <person name="Neulinger S.C."/>
        </authorList>
    </citation>
    <scope>NUCLEOTIDE SEQUENCE [LARGE SCALE GENOMIC DNA]</scope>
    <source>
        <strain evidence="10 11">DSM 161</strain>
    </source>
</reference>
<evidence type="ECO:0000256" key="2">
    <source>
        <dbReference type="ARBA" id="ARBA00009142"/>
    </source>
</evidence>
<dbReference type="InterPro" id="IPR052017">
    <property type="entry name" value="TSUP"/>
</dbReference>
<organism evidence="10 11">
    <name type="scientific">Rhodopila globiformis</name>
    <name type="common">Rhodopseudomonas globiformis</name>
    <dbReference type="NCBI Taxonomy" id="1071"/>
    <lineage>
        <taxon>Bacteria</taxon>
        <taxon>Pseudomonadati</taxon>
        <taxon>Pseudomonadota</taxon>
        <taxon>Alphaproteobacteria</taxon>
        <taxon>Acetobacterales</taxon>
        <taxon>Acetobacteraceae</taxon>
        <taxon>Rhodopila</taxon>
    </lineage>
</organism>
<evidence type="ECO:0000256" key="3">
    <source>
        <dbReference type="ARBA" id="ARBA00022448"/>
    </source>
</evidence>
<feature type="transmembrane region" description="Helical" evidence="8">
    <location>
        <begin position="73"/>
        <end position="96"/>
    </location>
</feature>
<accession>A0A2S6NIX1</accession>
<keyword evidence="3" id="KW-0813">Transport</keyword>
<keyword evidence="7 8" id="KW-0472">Membrane</keyword>
<dbReference type="PANTHER" id="PTHR30269">
    <property type="entry name" value="TRANSMEMBRANE PROTEIN YFCA"/>
    <property type="match status" value="1"/>
</dbReference>
<keyword evidence="6 8" id="KW-1133">Transmembrane helix</keyword>
<dbReference type="Proteomes" id="UP000239724">
    <property type="component" value="Unassembled WGS sequence"/>
</dbReference>
<evidence type="ECO:0000256" key="5">
    <source>
        <dbReference type="ARBA" id="ARBA00022692"/>
    </source>
</evidence>
<dbReference type="AlphaFoldDB" id="A0A2S6NIX1"/>
<gene>
    <name evidence="10" type="ORF">CCS01_10225</name>
</gene>
<keyword evidence="4 8" id="KW-1003">Cell membrane</keyword>
<dbReference type="EMBL" id="NHRY01000100">
    <property type="protein sequence ID" value="PPQ34580.1"/>
    <property type="molecule type" value="Genomic_DNA"/>
</dbReference>
<protein>
    <recommendedName>
        <fullName evidence="8">Probable membrane transporter protein</fullName>
    </recommendedName>
</protein>
<dbReference type="InterPro" id="IPR002781">
    <property type="entry name" value="TM_pro_TauE-like"/>
</dbReference>
<feature type="transmembrane region" description="Helical" evidence="8">
    <location>
        <begin position="39"/>
        <end position="61"/>
    </location>
</feature>
<comment type="similarity">
    <text evidence="2 8">Belongs to the 4-toluene sulfonate uptake permease (TSUP) (TC 2.A.102) family.</text>
</comment>
<dbReference type="Pfam" id="PF01925">
    <property type="entry name" value="TauE"/>
    <property type="match status" value="1"/>
</dbReference>
<keyword evidence="9" id="KW-0732">Signal</keyword>
<sequence>MQHFLYLVAAGLVAGSMNAVAGGGSFVTFPTLVLVGLPPIAANATSTVALCPGTLASTWAYRRELTGIGGISLRVLLPIGLAGGLSGAILLLITPGGLFDKVIPWLLLLATLTFLGGRRPGIWLRHYVCIGRPALLAAQFVISVYGGYFGGAVGLMMLAVWTLLETADLQAMAAARTLLVSTANASAVLCFILAGAVWWPEALAMMASAVAGGYYGARFARHLPPPVLRAFVVTLSAAVTAGFFVRAY</sequence>
<evidence type="ECO:0000256" key="8">
    <source>
        <dbReference type="RuleBase" id="RU363041"/>
    </source>
</evidence>
<evidence type="ECO:0000313" key="11">
    <source>
        <dbReference type="Proteomes" id="UP000239724"/>
    </source>
</evidence>
<keyword evidence="11" id="KW-1185">Reference proteome</keyword>
<evidence type="ECO:0000256" key="7">
    <source>
        <dbReference type="ARBA" id="ARBA00023136"/>
    </source>
</evidence>
<feature type="transmembrane region" description="Helical" evidence="8">
    <location>
        <begin position="178"/>
        <end position="199"/>
    </location>
</feature>
<feature type="transmembrane region" description="Helical" evidence="8">
    <location>
        <begin position="227"/>
        <end position="245"/>
    </location>
</feature>
<evidence type="ECO:0000313" key="10">
    <source>
        <dbReference type="EMBL" id="PPQ34580.1"/>
    </source>
</evidence>
<dbReference type="PANTHER" id="PTHR30269:SF0">
    <property type="entry name" value="MEMBRANE TRANSPORTER PROTEIN YFCA-RELATED"/>
    <property type="match status" value="1"/>
</dbReference>
<feature type="signal peptide" evidence="9">
    <location>
        <begin position="1"/>
        <end position="21"/>
    </location>
</feature>
<dbReference type="GO" id="GO:0005886">
    <property type="term" value="C:plasma membrane"/>
    <property type="evidence" value="ECO:0007669"/>
    <property type="project" value="UniProtKB-SubCell"/>
</dbReference>
<feature type="transmembrane region" description="Helical" evidence="8">
    <location>
        <begin position="148"/>
        <end position="166"/>
    </location>
</feature>